<name>A0ACC2LKI9_PERAE</name>
<dbReference type="Proteomes" id="UP001234297">
    <property type="component" value="Chromosome 8"/>
</dbReference>
<comment type="caution">
    <text evidence="1">The sequence shown here is derived from an EMBL/GenBank/DDBJ whole genome shotgun (WGS) entry which is preliminary data.</text>
</comment>
<evidence type="ECO:0000313" key="1">
    <source>
        <dbReference type="EMBL" id="KAJ8633987.1"/>
    </source>
</evidence>
<dbReference type="EMBL" id="CM056816">
    <property type="protein sequence ID" value="KAJ8633987.1"/>
    <property type="molecule type" value="Genomic_DNA"/>
</dbReference>
<gene>
    <name evidence="1" type="ORF">MRB53_027323</name>
</gene>
<keyword evidence="2" id="KW-1185">Reference proteome</keyword>
<reference evidence="1 2" key="1">
    <citation type="journal article" date="2022" name="Hortic Res">
        <title>A haplotype resolved chromosomal level avocado genome allows analysis of novel avocado genes.</title>
        <authorList>
            <person name="Nath O."/>
            <person name="Fletcher S.J."/>
            <person name="Hayward A."/>
            <person name="Shaw L.M."/>
            <person name="Masouleh A.K."/>
            <person name="Furtado A."/>
            <person name="Henry R.J."/>
            <person name="Mitter N."/>
        </authorList>
    </citation>
    <scope>NUCLEOTIDE SEQUENCE [LARGE SCALE GENOMIC DNA]</scope>
    <source>
        <strain evidence="2">cv. Hass</strain>
    </source>
</reference>
<organism evidence="1 2">
    <name type="scientific">Persea americana</name>
    <name type="common">Avocado</name>
    <dbReference type="NCBI Taxonomy" id="3435"/>
    <lineage>
        <taxon>Eukaryota</taxon>
        <taxon>Viridiplantae</taxon>
        <taxon>Streptophyta</taxon>
        <taxon>Embryophyta</taxon>
        <taxon>Tracheophyta</taxon>
        <taxon>Spermatophyta</taxon>
        <taxon>Magnoliopsida</taxon>
        <taxon>Magnoliidae</taxon>
        <taxon>Laurales</taxon>
        <taxon>Lauraceae</taxon>
        <taxon>Persea</taxon>
    </lineage>
</organism>
<sequence>MEATKTTKAAGGRKGGARKKSVTKSAKAGLQFPVGRIARFLRKGRYAQRLGTGAPIYLAAVLEYLAAEVLELAGNAARDNKKSRIIPRHVLLAVRNDEELGKLLNGVTIAHGGVLPNINAVLLPKRTDKGNVEVAKEPKSPKKVPKNDSPWCYYSLLAKEYTWIEKNADDPSRNNHLLV</sequence>
<proteinExistence type="predicted"/>
<accession>A0ACC2LKI9</accession>
<protein>
    <submittedName>
        <fullName evidence="1">Uncharacterized protein</fullName>
    </submittedName>
</protein>
<evidence type="ECO:0000313" key="2">
    <source>
        <dbReference type="Proteomes" id="UP001234297"/>
    </source>
</evidence>